<evidence type="ECO:0000256" key="1">
    <source>
        <dbReference type="SAM" id="MobiDB-lite"/>
    </source>
</evidence>
<dbReference type="PANTHER" id="PTHR32100">
    <property type="entry name" value="OMEGA-6 FATTY ACID DESATURASE, CHLOROPLASTIC"/>
    <property type="match status" value="1"/>
</dbReference>
<gene>
    <name evidence="4" type="ORF">A3770_08p51000</name>
</gene>
<feature type="region of interest" description="Disordered" evidence="1">
    <location>
        <begin position="23"/>
        <end position="74"/>
    </location>
</feature>
<dbReference type="GO" id="GO:0006629">
    <property type="term" value="P:lipid metabolic process"/>
    <property type="evidence" value="ECO:0007669"/>
    <property type="project" value="InterPro"/>
</dbReference>
<keyword evidence="2" id="KW-1133">Transmembrane helix</keyword>
<protein>
    <submittedName>
        <fullName evidence="4">Omega-6 fatty acid desaturase</fullName>
    </submittedName>
</protein>
<dbReference type="STRING" id="1764295.A0A5B8MT69"/>
<sequence>MRVTGHHHVMRCGRGAFAARVLASSQPTSSSSASTSSNARRRRRVGNTTTTTTTSGKSKNGKGSSTSGSSNSVRVTAALVTEETQTETETETQTEETAVEYTDGRGDVSFTDGEIEDLGFTKVGKPVPYGIPMSEVLASIPKEAFEKDDAEAHKSLALTLVACTLSQVLIAVVPNWLLPVAWAIAGTAFTGFFVLAHDCGHRSFHTSKKVEDLVGNALMSPLIYPYEGWRFKHAQHHAKTNMLVEDTAWHPVVVEEMDEMSPFVRTATKVILGTPIKFFASILHWLKWHFDLSLYKKSEKPKVLTSILCCAAFAGVAFPLLVKYTGWFGFVKHWLMPWLGFHFWLSVFTLVHHTSPHIPFKSKEEWDPVQAQLGGTVHCKYPKWIEVLCFDINVHVPHHLSTRIPHYRLRMAYEGIKAKFGEYCNEAGFSFKLLRMLVKEPHVYKKETNYAPFKDFKGRY</sequence>
<name>A0A5B8MT69_9CHLO</name>
<evidence type="ECO:0000313" key="5">
    <source>
        <dbReference type="Proteomes" id="UP000316726"/>
    </source>
</evidence>
<feature type="domain" description="Fatty acid desaturase" evidence="3">
    <location>
        <begin position="174"/>
        <end position="424"/>
    </location>
</feature>
<dbReference type="CDD" id="cd03507">
    <property type="entry name" value="Delta12-FADS-like"/>
    <property type="match status" value="1"/>
</dbReference>
<evidence type="ECO:0000259" key="3">
    <source>
        <dbReference type="Pfam" id="PF00487"/>
    </source>
</evidence>
<feature type="compositionally biased region" description="Low complexity" evidence="1">
    <location>
        <begin position="28"/>
        <end position="38"/>
    </location>
</feature>
<feature type="transmembrane region" description="Helical" evidence="2">
    <location>
        <begin position="156"/>
        <end position="174"/>
    </location>
</feature>
<evidence type="ECO:0000313" key="4">
    <source>
        <dbReference type="EMBL" id="QDZ22582.1"/>
    </source>
</evidence>
<dbReference type="InterPro" id="IPR005804">
    <property type="entry name" value="FA_desaturase_dom"/>
</dbReference>
<dbReference type="GO" id="GO:0016491">
    <property type="term" value="F:oxidoreductase activity"/>
    <property type="evidence" value="ECO:0007669"/>
    <property type="project" value="InterPro"/>
</dbReference>
<feature type="transmembrane region" description="Helical" evidence="2">
    <location>
        <begin position="303"/>
        <end position="322"/>
    </location>
</feature>
<feature type="compositionally biased region" description="Low complexity" evidence="1">
    <location>
        <begin position="46"/>
        <end position="74"/>
    </location>
</feature>
<dbReference type="InterPro" id="IPR012171">
    <property type="entry name" value="Fatty_acid_desaturase"/>
</dbReference>
<proteinExistence type="predicted"/>
<feature type="transmembrane region" description="Helical" evidence="2">
    <location>
        <begin position="334"/>
        <end position="351"/>
    </location>
</feature>
<dbReference type="AlphaFoldDB" id="A0A5B8MT69"/>
<accession>A0A5B8MT69</accession>
<keyword evidence="2" id="KW-0812">Transmembrane</keyword>
<dbReference type="Pfam" id="PF00487">
    <property type="entry name" value="FA_desaturase"/>
    <property type="match status" value="1"/>
</dbReference>
<dbReference type="OrthoDB" id="10260134at2759"/>
<evidence type="ECO:0000256" key="2">
    <source>
        <dbReference type="SAM" id="Phobius"/>
    </source>
</evidence>
<organism evidence="4 5">
    <name type="scientific">Chloropicon primus</name>
    <dbReference type="NCBI Taxonomy" id="1764295"/>
    <lineage>
        <taxon>Eukaryota</taxon>
        <taxon>Viridiplantae</taxon>
        <taxon>Chlorophyta</taxon>
        <taxon>Chloropicophyceae</taxon>
        <taxon>Chloropicales</taxon>
        <taxon>Chloropicaceae</taxon>
        <taxon>Chloropicon</taxon>
    </lineage>
</organism>
<dbReference type="Proteomes" id="UP000316726">
    <property type="component" value="Chromosome 8"/>
</dbReference>
<reference evidence="4 5" key="1">
    <citation type="submission" date="2018-07" db="EMBL/GenBank/DDBJ databases">
        <title>The complete nuclear genome of the prasinophyte Chloropicon primus (CCMP1205).</title>
        <authorList>
            <person name="Pombert J.-F."/>
            <person name="Otis C."/>
            <person name="Turmel M."/>
            <person name="Lemieux C."/>
        </authorList>
    </citation>
    <scope>NUCLEOTIDE SEQUENCE [LARGE SCALE GENOMIC DNA]</scope>
    <source>
        <strain evidence="4 5">CCMP1205</strain>
    </source>
</reference>
<feature type="transmembrane region" description="Helical" evidence="2">
    <location>
        <begin position="180"/>
        <end position="199"/>
    </location>
</feature>
<keyword evidence="5" id="KW-1185">Reference proteome</keyword>
<dbReference type="EMBL" id="CP031041">
    <property type="protein sequence ID" value="QDZ22582.1"/>
    <property type="molecule type" value="Genomic_DNA"/>
</dbReference>
<keyword evidence="2" id="KW-0472">Membrane</keyword>